<evidence type="ECO:0000256" key="10">
    <source>
        <dbReference type="RuleBase" id="RU000304"/>
    </source>
</evidence>
<dbReference type="PROSITE" id="PS00108">
    <property type="entry name" value="PROTEIN_KINASE_ST"/>
    <property type="match status" value="1"/>
</dbReference>
<evidence type="ECO:0000259" key="11">
    <source>
        <dbReference type="PROSITE" id="PS50011"/>
    </source>
</evidence>
<dbReference type="VEuPathDB" id="FungiDB:CJI97_005617"/>
<dbReference type="SMART" id="SM00220">
    <property type="entry name" value="S_TKc"/>
    <property type="match status" value="1"/>
</dbReference>
<dbReference type="Pfam" id="PF00069">
    <property type="entry name" value="Pkinase"/>
    <property type="match status" value="1"/>
</dbReference>
<proteinExistence type="inferred from homology"/>
<comment type="catalytic activity">
    <reaction evidence="7">
        <text>L-threonyl-[protein] + ATP = O-phospho-L-threonyl-[protein] + ADP + H(+)</text>
        <dbReference type="Rhea" id="RHEA:46608"/>
        <dbReference type="Rhea" id="RHEA-COMP:11060"/>
        <dbReference type="Rhea" id="RHEA-COMP:11605"/>
        <dbReference type="ChEBI" id="CHEBI:15378"/>
        <dbReference type="ChEBI" id="CHEBI:30013"/>
        <dbReference type="ChEBI" id="CHEBI:30616"/>
        <dbReference type="ChEBI" id="CHEBI:61977"/>
        <dbReference type="ChEBI" id="CHEBI:456216"/>
        <dbReference type="EC" id="2.7.11.1"/>
    </reaction>
</comment>
<dbReference type="GO" id="GO:0004674">
    <property type="term" value="F:protein serine/threonine kinase activity"/>
    <property type="evidence" value="ECO:0007669"/>
    <property type="project" value="UniProtKB-KW"/>
</dbReference>
<dbReference type="GO" id="GO:0030447">
    <property type="term" value="P:filamentous growth"/>
    <property type="evidence" value="ECO:0007669"/>
    <property type="project" value="UniProtKB-ARBA"/>
</dbReference>
<sequence>MTLDLLPLLDPQPEVPKRHNTDLSLDGFPINDKLRFVRKIGAGTYGLIYLVEDVETGAEFAAKMVMTDPPVKNGGRIDVDENKKLIQRKMYEYFVCSPKNVVELDLDMVAREGVRCPFLKEIALHLRVSSHPNVVTIHKVLNLGRVAVMTLMDYYDEGDLFGNIIDRGLFLRPPPWQDQQKLMKNCMLQLIDVVSYCAAQSVFHCDLKPENVMIRYNRSHRRAPGSPLVDYGELQIALIDFGLAMTSNTICCNACRGLSFYMAPERIVNFNTNHLVKSLVDMRQYPTVENAPKLGAKLFPTLAGDIWLLGVLFINITCARNPWPIANINDVNDVFGTYILQNRDILASILPILHRFNRLLDEIFRLNPNERILLADLYRKIARIDFFSDEIRKDDEDLVYNPQLSTPPPERPLAERDFVPNCPLLIKTT</sequence>
<evidence type="ECO:0000256" key="4">
    <source>
        <dbReference type="ARBA" id="ARBA00022741"/>
    </source>
</evidence>
<evidence type="ECO:0000256" key="1">
    <source>
        <dbReference type="ARBA" id="ARBA00012513"/>
    </source>
</evidence>
<dbReference type="Proteomes" id="UP000037122">
    <property type="component" value="Unassembled WGS sequence"/>
</dbReference>
<dbReference type="PROSITE" id="PS50011">
    <property type="entry name" value="PROTEIN_KINASE_DOM"/>
    <property type="match status" value="1"/>
</dbReference>
<evidence type="ECO:0000256" key="9">
    <source>
        <dbReference type="PROSITE-ProRule" id="PRU10141"/>
    </source>
</evidence>
<reference evidence="13" key="1">
    <citation type="journal article" date="2015" name="BMC Genomics">
        <title>Draft genome of a commonly misdiagnosed multidrug resistant pathogen Candida auris.</title>
        <authorList>
            <person name="Chatterjee S."/>
            <person name="Alampalli S.V."/>
            <person name="Nageshan R.K."/>
            <person name="Chettiar S.T."/>
            <person name="Joshi S."/>
            <person name="Tatu U.S."/>
        </authorList>
    </citation>
    <scope>NUCLEOTIDE SEQUENCE [LARGE SCALE GENOMIC DNA]</scope>
    <source>
        <strain evidence="13">6684</strain>
    </source>
</reference>
<evidence type="ECO:0000256" key="6">
    <source>
        <dbReference type="ARBA" id="ARBA00022840"/>
    </source>
</evidence>
<gene>
    <name evidence="12" type="ORF">QG37_07136</name>
</gene>
<dbReference type="PROSITE" id="PS00107">
    <property type="entry name" value="PROTEIN_KINASE_ATP"/>
    <property type="match status" value="1"/>
</dbReference>
<dbReference type="GO" id="GO:0007165">
    <property type="term" value="P:signal transduction"/>
    <property type="evidence" value="ECO:0007669"/>
    <property type="project" value="TreeGrafter"/>
</dbReference>
<evidence type="ECO:0000256" key="7">
    <source>
        <dbReference type="ARBA" id="ARBA00047899"/>
    </source>
</evidence>
<evidence type="ECO:0000313" key="12">
    <source>
        <dbReference type="EMBL" id="KND96522.1"/>
    </source>
</evidence>
<keyword evidence="4 9" id="KW-0547">Nucleotide-binding</keyword>
<name>A0A0L0NQU5_CANAR</name>
<protein>
    <recommendedName>
        <fullName evidence="1">non-specific serine/threonine protein kinase</fullName>
        <ecNumber evidence="1">2.7.11.1</ecNumber>
    </recommendedName>
</protein>
<dbReference type="InterPro" id="IPR000719">
    <property type="entry name" value="Prot_kinase_dom"/>
</dbReference>
<accession>A0A0L0NQU5</accession>
<dbReference type="VEuPathDB" id="FungiDB:QG37_07136"/>
<dbReference type="AlphaFoldDB" id="A0A0L0NQU5"/>
<dbReference type="InterPro" id="IPR008271">
    <property type="entry name" value="Ser/Thr_kinase_AS"/>
</dbReference>
<dbReference type="VEuPathDB" id="FungiDB:CJI96_0004694"/>
<feature type="binding site" evidence="9">
    <location>
        <position position="63"/>
    </location>
    <ligand>
        <name>ATP</name>
        <dbReference type="ChEBI" id="CHEBI:30616"/>
    </ligand>
</feature>
<evidence type="ECO:0000256" key="8">
    <source>
        <dbReference type="ARBA" id="ARBA00048679"/>
    </source>
</evidence>
<organism evidence="12 13">
    <name type="scientific">Candidozyma auris</name>
    <name type="common">Yeast</name>
    <name type="synonym">Candida auris</name>
    <dbReference type="NCBI Taxonomy" id="498019"/>
    <lineage>
        <taxon>Eukaryota</taxon>
        <taxon>Fungi</taxon>
        <taxon>Dikarya</taxon>
        <taxon>Ascomycota</taxon>
        <taxon>Saccharomycotina</taxon>
        <taxon>Pichiomycetes</taxon>
        <taxon>Metschnikowiaceae</taxon>
        <taxon>Candidozyma</taxon>
    </lineage>
</organism>
<evidence type="ECO:0000256" key="2">
    <source>
        <dbReference type="ARBA" id="ARBA00022527"/>
    </source>
</evidence>
<dbReference type="VEuPathDB" id="FungiDB:B9J08_005567"/>
<dbReference type="VEuPathDB" id="FungiDB:CJJ09_003791"/>
<dbReference type="VEuPathDB" id="FungiDB:CJJ07_005480"/>
<dbReference type="PANTHER" id="PTHR43895:SF32">
    <property type="entry name" value="SERINE_THREONINE-PROTEIN KINASE CHK1"/>
    <property type="match status" value="1"/>
</dbReference>
<dbReference type="GO" id="GO:0005524">
    <property type="term" value="F:ATP binding"/>
    <property type="evidence" value="ECO:0007669"/>
    <property type="project" value="UniProtKB-UniRule"/>
</dbReference>
<keyword evidence="2 10" id="KW-0723">Serine/threonine-protein kinase</keyword>
<keyword evidence="3" id="KW-0808">Transferase</keyword>
<dbReference type="InterPro" id="IPR017441">
    <property type="entry name" value="Protein_kinase_ATP_BS"/>
</dbReference>
<keyword evidence="6 9" id="KW-0067">ATP-binding</keyword>
<keyword evidence="5" id="KW-0418">Kinase</keyword>
<dbReference type="EMBL" id="LGST01000054">
    <property type="protein sequence ID" value="KND96522.1"/>
    <property type="molecule type" value="Genomic_DNA"/>
</dbReference>
<evidence type="ECO:0000256" key="3">
    <source>
        <dbReference type="ARBA" id="ARBA00022679"/>
    </source>
</evidence>
<evidence type="ECO:0000256" key="5">
    <source>
        <dbReference type="ARBA" id="ARBA00022777"/>
    </source>
</evidence>
<comment type="caution">
    <text evidence="12">The sequence shown here is derived from an EMBL/GenBank/DDBJ whole genome shotgun (WGS) entry which is preliminary data.</text>
</comment>
<dbReference type="Gene3D" id="3.30.200.20">
    <property type="entry name" value="Phosphorylase Kinase, domain 1"/>
    <property type="match status" value="1"/>
</dbReference>
<comment type="catalytic activity">
    <reaction evidence="8">
        <text>L-seryl-[protein] + ATP = O-phospho-L-seryl-[protein] + ADP + H(+)</text>
        <dbReference type="Rhea" id="RHEA:17989"/>
        <dbReference type="Rhea" id="RHEA-COMP:9863"/>
        <dbReference type="Rhea" id="RHEA-COMP:11604"/>
        <dbReference type="ChEBI" id="CHEBI:15378"/>
        <dbReference type="ChEBI" id="CHEBI:29999"/>
        <dbReference type="ChEBI" id="CHEBI:30616"/>
        <dbReference type="ChEBI" id="CHEBI:83421"/>
        <dbReference type="ChEBI" id="CHEBI:456216"/>
        <dbReference type="EC" id="2.7.11.1"/>
    </reaction>
</comment>
<feature type="domain" description="Protein kinase" evidence="11">
    <location>
        <begin position="34"/>
        <end position="387"/>
    </location>
</feature>
<comment type="similarity">
    <text evidence="10">Belongs to the protein kinase superfamily.</text>
</comment>
<dbReference type="SUPFAM" id="SSF56112">
    <property type="entry name" value="Protein kinase-like (PK-like)"/>
    <property type="match status" value="1"/>
</dbReference>
<dbReference type="InterPro" id="IPR011009">
    <property type="entry name" value="Kinase-like_dom_sf"/>
</dbReference>
<evidence type="ECO:0000313" key="13">
    <source>
        <dbReference type="Proteomes" id="UP000037122"/>
    </source>
</evidence>
<dbReference type="EC" id="2.7.11.1" evidence="1"/>
<dbReference type="Gene3D" id="1.10.510.10">
    <property type="entry name" value="Transferase(Phosphotransferase) domain 1"/>
    <property type="match status" value="1"/>
</dbReference>
<dbReference type="PANTHER" id="PTHR43895">
    <property type="entry name" value="CALCIUM/CALMODULIN-DEPENDENT PROTEIN KINASE KINASE-RELATED"/>
    <property type="match status" value="1"/>
</dbReference>